<evidence type="ECO:0000313" key="7">
    <source>
        <dbReference type="EMBL" id="KAJ8966978.1"/>
    </source>
</evidence>
<evidence type="ECO:0000256" key="6">
    <source>
        <dbReference type="SAM" id="MobiDB-lite"/>
    </source>
</evidence>
<dbReference type="EMBL" id="JANEYF010000911">
    <property type="protein sequence ID" value="KAJ8966978.1"/>
    <property type="molecule type" value="Genomic_DNA"/>
</dbReference>
<feature type="region of interest" description="Disordered" evidence="6">
    <location>
        <begin position="1"/>
        <end position="28"/>
    </location>
</feature>
<dbReference type="InterPro" id="IPR028133">
    <property type="entry name" value="Dynamitin"/>
</dbReference>
<comment type="caution">
    <text evidence="7">The sequence shown here is derived from an EMBL/GenBank/DDBJ whole genome shotgun (WGS) entry which is preliminary data.</text>
</comment>
<dbReference type="AlphaFoldDB" id="A0AAV8ZNW8"/>
<dbReference type="GO" id="GO:0005869">
    <property type="term" value="C:dynactin complex"/>
    <property type="evidence" value="ECO:0007669"/>
    <property type="project" value="InterPro"/>
</dbReference>
<feature type="coiled-coil region" evidence="5">
    <location>
        <begin position="93"/>
        <end position="120"/>
    </location>
</feature>
<comment type="similarity">
    <text evidence="2">Belongs to the dynactin subunit 2 family.</text>
</comment>
<evidence type="ECO:0000256" key="1">
    <source>
        <dbReference type="ARBA" id="ARBA00004496"/>
    </source>
</evidence>
<protein>
    <submittedName>
        <fullName evidence="7">Uncharacterized protein</fullName>
    </submittedName>
</protein>
<dbReference type="GO" id="GO:0007017">
    <property type="term" value="P:microtubule-based process"/>
    <property type="evidence" value="ECO:0007669"/>
    <property type="project" value="InterPro"/>
</dbReference>
<evidence type="ECO:0000256" key="4">
    <source>
        <dbReference type="ARBA" id="ARBA00023017"/>
    </source>
</evidence>
<keyword evidence="4" id="KW-0243">Dynein</keyword>
<gene>
    <name evidence="7" type="ORF">NQ314_003201</name>
</gene>
<dbReference type="Proteomes" id="UP001162156">
    <property type="component" value="Unassembled WGS sequence"/>
</dbReference>
<sequence>MVMAHDEPDVYEANDLPESEQTADFYEEETEPIERIHISVGDAYNKFKGKFLNASNVDFSSRISQKIRTGYDARSGDWELVGAGETETPIQKYQRLQCEMKELLEVINDIKKNKKEEEVNCLVSTQQVEQSLKTLADLKLEDTLGEEIVSRISNPQGTQVK</sequence>
<keyword evidence="8" id="KW-1185">Reference proteome</keyword>
<dbReference type="GO" id="GO:0005737">
    <property type="term" value="C:cytoplasm"/>
    <property type="evidence" value="ECO:0007669"/>
    <property type="project" value="UniProtKB-SubCell"/>
</dbReference>
<evidence type="ECO:0000256" key="2">
    <source>
        <dbReference type="ARBA" id="ARBA00006176"/>
    </source>
</evidence>
<evidence type="ECO:0000256" key="3">
    <source>
        <dbReference type="ARBA" id="ARBA00022490"/>
    </source>
</evidence>
<proteinExistence type="inferred from homology"/>
<keyword evidence="3" id="KW-0963">Cytoplasm</keyword>
<organism evidence="7 8">
    <name type="scientific">Rhamnusium bicolor</name>
    <dbReference type="NCBI Taxonomy" id="1586634"/>
    <lineage>
        <taxon>Eukaryota</taxon>
        <taxon>Metazoa</taxon>
        <taxon>Ecdysozoa</taxon>
        <taxon>Arthropoda</taxon>
        <taxon>Hexapoda</taxon>
        <taxon>Insecta</taxon>
        <taxon>Pterygota</taxon>
        <taxon>Neoptera</taxon>
        <taxon>Endopterygota</taxon>
        <taxon>Coleoptera</taxon>
        <taxon>Polyphaga</taxon>
        <taxon>Cucujiformia</taxon>
        <taxon>Chrysomeloidea</taxon>
        <taxon>Cerambycidae</taxon>
        <taxon>Lepturinae</taxon>
        <taxon>Rhagiini</taxon>
        <taxon>Rhamnusium</taxon>
    </lineage>
</organism>
<comment type="subcellular location">
    <subcellularLocation>
        <location evidence="1">Cytoplasm</location>
    </subcellularLocation>
</comment>
<dbReference type="GO" id="GO:0030286">
    <property type="term" value="C:dynein complex"/>
    <property type="evidence" value="ECO:0007669"/>
    <property type="project" value="UniProtKB-KW"/>
</dbReference>
<evidence type="ECO:0000256" key="5">
    <source>
        <dbReference type="SAM" id="Coils"/>
    </source>
</evidence>
<evidence type="ECO:0000313" key="8">
    <source>
        <dbReference type="Proteomes" id="UP001162156"/>
    </source>
</evidence>
<keyword evidence="5" id="KW-0175">Coiled coil</keyword>
<dbReference type="PANTHER" id="PTHR15346">
    <property type="entry name" value="DYNACTIN SUBUNIT"/>
    <property type="match status" value="1"/>
</dbReference>
<accession>A0AAV8ZNW8</accession>
<dbReference type="Pfam" id="PF04912">
    <property type="entry name" value="Dynamitin"/>
    <property type="match status" value="1"/>
</dbReference>
<feature type="compositionally biased region" description="Acidic residues" evidence="6">
    <location>
        <begin position="9"/>
        <end position="18"/>
    </location>
</feature>
<reference evidence="7" key="1">
    <citation type="journal article" date="2023" name="Insect Mol. Biol.">
        <title>Genome sequencing provides insights into the evolution of gene families encoding plant cell wall-degrading enzymes in longhorned beetles.</title>
        <authorList>
            <person name="Shin N.R."/>
            <person name="Okamura Y."/>
            <person name="Kirsch R."/>
            <person name="Pauchet Y."/>
        </authorList>
    </citation>
    <scope>NUCLEOTIDE SEQUENCE</scope>
    <source>
        <strain evidence="7">RBIC_L_NR</strain>
    </source>
</reference>
<name>A0AAV8ZNW8_9CUCU</name>